<keyword evidence="4" id="KW-0862">Zinc</keyword>
<dbReference type="PANTHER" id="PTHR46452:SF1">
    <property type="entry name" value="TRANSCRIPTION INITIATION FACTOR TFIID SUBUNIT 3"/>
    <property type="match status" value="1"/>
</dbReference>
<protein>
    <submittedName>
        <fullName evidence="11">Transcription initiation factor TFIID subunit 3</fullName>
    </submittedName>
</protein>
<feature type="region of interest" description="Disordered" evidence="9">
    <location>
        <begin position="425"/>
        <end position="445"/>
    </location>
</feature>
<dbReference type="PROSITE" id="PS01359">
    <property type="entry name" value="ZF_PHD_1"/>
    <property type="match status" value="1"/>
</dbReference>
<dbReference type="Pfam" id="PF00628">
    <property type="entry name" value="PHD"/>
    <property type="match status" value="1"/>
</dbReference>
<organism evidence="11 12">
    <name type="scientific">Trichuris trichiura</name>
    <name type="common">Whipworm</name>
    <name type="synonym">Trichocephalus trichiurus</name>
    <dbReference type="NCBI Taxonomy" id="36087"/>
    <lineage>
        <taxon>Eukaryota</taxon>
        <taxon>Metazoa</taxon>
        <taxon>Ecdysozoa</taxon>
        <taxon>Nematoda</taxon>
        <taxon>Enoplea</taxon>
        <taxon>Dorylaimia</taxon>
        <taxon>Trichinellida</taxon>
        <taxon>Trichuridae</taxon>
        <taxon>Trichuris</taxon>
    </lineage>
</organism>
<feature type="region of interest" description="Disordered" evidence="9">
    <location>
        <begin position="250"/>
        <end position="278"/>
    </location>
</feature>
<reference evidence="11" key="2">
    <citation type="submission" date="2014-03" db="EMBL/GenBank/DDBJ databases">
        <title>The whipworm genome and dual-species transcriptomics of an intimate host-pathogen interaction.</title>
        <authorList>
            <person name="Foth B.J."/>
            <person name="Tsai I.J."/>
            <person name="Reid A.J."/>
            <person name="Bancroft A.J."/>
            <person name="Nichol S."/>
            <person name="Tracey A."/>
            <person name="Holroyd N."/>
            <person name="Cotton J.A."/>
            <person name="Stanley E.J."/>
            <person name="Zarowiecki M."/>
            <person name="Liu J.Z."/>
            <person name="Huckvale T."/>
            <person name="Cooper P.J."/>
            <person name="Grencis R.K."/>
            <person name="Berriman M."/>
        </authorList>
    </citation>
    <scope>NUCLEOTIDE SEQUENCE [LARGE SCALE GENOMIC DNA]</scope>
</reference>
<dbReference type="GO" id="GO:0046982">
    <property type="term" value="F:protein heterodimerization activity"/>
    <property type="evidence" value="ECO:0007669"/>
    <property type="project" value="InterPro"/>
</dbReference>
<dbReference type="Gene3D" id="3.30.40.10">
    <property type="entry name" value="Zinc/RING finger domain, C3HC4 (zinc finger)"/>
    <property type="match status" value="1"/>
</dbReference>
<evidence type="ECO:0000256" key="2">
    <source>
        <dbReference type="ARBA" id="ARBA00022723"/>
    </source>
</evidence>
<proteinExistence type="predicted"/>
<dbReference type="InterPro" id="IPR013083">
    <property type="entry name" value="Znf_RING/FYVE/PHD"/>
</dbReference>
<dbReference type="PANTHER" id="PTHR46452">
    <property type="entry name" value="TRANSCRIPTION INITIATION FACTOR TFIID SUBUNIT 3"/>
    <property type="match status" value="1"/>
</dbReference>
<dbReference type="Pfam" id="PF07524">
    <property type="entry name" value="Bromo_TP"/>
    <property type="match status" value="1"/>
</dbReference>
<dbReference type="EMBL" id="HG806329">
    <property type="protein sequence ID" value="CDW58410.1"/>
    <property type="molecule type" value="Genomic_DNA"/>
</dbReference>
<comment type="subcellular location">
    <subcellularLocation>
        <location evidence="1">Nucleus</location>
    </subcellularLocation>
</comment>
<dbReference type="STRING" id="36087.A0A077ZII5"/>
<evidence type="ECO:0000313" key="12">
    <source>
        <dbReference type="Proteomes" id="UP000030665"/>
    </source>
</evidence>
<evidence type="ECO:0000256" key="4">
    <source>
        <dbReference type="ARBA" id="ARBA00022833"/>
    </source>
</evidence>
<dbReference type="OrthoDB" id="436852at2759"/>
<evidence type="ECO:0000256" key="1">
    <source>
        <dbReference type="ARBA" id="ARBA00004123"/>
    </source>
</evidence>
<keyword evidence="2" id="KW-0479">Metal-binding</keyword>
<keyword evidence="12" id="KW-1185">Reference proteome</keyword>
<keyword evidence="5" id="KW-0805">Transcription regulation</keyword>
<dbReference type="InterPro" id="IPR009072">
    <property type="entry name" value="Histone-fold"/>
</dbReference>
<accession>A0A077ZII5</accession>
<dbReference type="GO" id="GO:0003743">
    <property type="term" value="F:translation initiation factor activity"/>
    <property type="evidence" value="ECO:0007669"/>
    <property type="project" value="UniProtKB-KW"/>
</dbReference>
<dbReference type="GO" id="GO:0002039">
    <property type="term" value="F:p53 binding"/>
    <property type="evidence" value="ECO:0007669"/>
    <property type="project" value="TreeGrafter"/>
</dbReference>
<dbReference type="PROSITE" id="PS50016">
    <property type="entry name" value="ZF_PHD_2"/>
    <property type="match status" value="1"/>
</dbReference>
<evidence type="ECO:0000256" key="9">
    <source>
        <dbReference type="SAM" id="MobiDB-lite"/>
    </source>
</evidence>
<feature type="compositionally biased region" description="Low complexity" evidence="9">
    <location>
        <begin position="554"/>
        <end position="578"/>
    </location>
</feature>
<feature type="domain" description="PHD-type" evidence="10">
    <location>
        <begin position="644"/>
        <end position="694"/>
    </location>
</feature>
<keyword evidence="6" id="KW-0804">Transcription</keyword>
<sequence>MGDSFAKQHCRAVVCHIMQCIGFHNAWSIPIDGLACLLAERIYTISKAVAFFCHAFNRTEPILDDVGLVFSWMGISLSEIVDYLNQVEMVSPIHAVPRFPVERPMKLPFCLSGADNEQRAAYVPEFIPLLAPSEITKQEKATIDEPAEIHKSLQVASEQQACRTSLLSQLEKLDAFSAGLVAYAPPQVAAGFNEPLDKVKEEPAEVEQKLPSSPIRSSSANELFEQPLTIVETQKPTVNKVPPFRIPKAEPKKARRVKPAKPPSLTTTPTTVSASRRRDKVEWGHIKDVICEVLEQATKKHKGEETVCVEDAGPPCPLRDIYDNVLNDTFHATPPAGSSAAAIASNKVTSVAKKPKKPIKQEKGETFAQIKIKPLVIPRAGMDQKSGMALSDLDVQAVAIAERETTVALPVVEKENEPTETIVEKSAGEDGNVPTMPPEDNGSHNPLRITLKLSSLQFSKEKKKKKKAKDKGKLSVDVEQRRPTMEVAQTTPGGAVVEEKKVPKLILKLPTHNQGKVKKEKTKRANPKLAKNARTVVEPLTVITDELGGGGCPSSGPSSSRHSGGSKALHSPSSLILPSPIPPTPSPGSSSHNSPLHVDMSPVNKGDSILNAVSQCTDNNAATAPVCSLVATSSPKRAQQSNSDWYCPVCFKGDREDVDMVCCDSCNCWFHYDCVGLEAAPSTPAWFCQRCTDLPKGSNLTIK</sequence>
<dbReference type="AlphaFoldDB" id="A0A077ZII5"/>
<reference evidence="11" key="1">
    <citation type="submission" date="2014-01" db="EMBL/GenBank/DDBJ databases">
        <authorList>
            <person name="Aslett M."/>
        </authorList>
    </citation>
    <scope>NUCLEOTIDE SEQUENCE</scope>
</reference>
<evidence type="ECO:0000313" key="11">
    <source>
        <dbReference type="EMBL" id="CDW58410.1"/>
    </source>
</evidence>
<dbReference type="InterPro" id="IPR019787">
    <property type="entry name" value="Znf_PHD-finger"/>
</dbReference>
<gene>
    <name evidence="11" type="ORF">TTRE_0000672101</name>
</gene>
<evidence type="ECO:0000256" key="7">
    <source>
        <dbReference type="ARBA" id="ARBA00023242"/>
    </source>
</evidence>
<name>A0A077ZII5_TRITR</name>
<dbReference type="SMART" id="SM00249">
    <property type="entry name" value="PHD"/>
    <property type="match status" value="1"/>
</dbReference>
<evidence type="ECO:0000256" key="6">
    <source>
        <dbReference type="ARBA" id="ARBA00023163"/>
    </source>
</evidence>
<feature type="region of interest" description="Disordered" evidence="9">
    <location>
        <begin position="544"/>
        <end position="603"/>
    </location>
</feature>
<feature type="compositionally biased region" description="Low complexity" evidence="9">
    <location>
        <begin position="587"/>
        <end position="597"/>
    </location>
</feature>
<dbReference type="InterPro" id="IPR019786">
    <property type="entry name" value="Zinc_finger_PHD-type_CS"/>
</dbReference>
<dbReference type="SUPFAM" id="SSF57903">
    <property type="entry name" value="FYVE/PHD zinc finger"/>
    <property type="match status" value="1"/>
</dbReference>
<dbReference type="GO" id="GO:0005669">
    <property type="term" value="C:transcription factor TFIID complex"/>
    <property type="evidence" value="ECO:0007669"/>
    <property type="project" value="TreeGrafter"/>
</dbReference>
<keyword evidence="11" id="KW-0648">Protein biosynthesis</keyword>
<dbReference type="GO" id="GO:0045944">
    <property type="term" value="P:positive regulation of transcription by RNA polymerase II"/>
    <property type="evidence" value="ECO:0007669"/>
    <property type="project" value="TreeGrafter"/>
</dbReference>
<feature type="compositionally biased region" description="Low complexity" evidence="9">
    <location>
        <begin position="263"/>
        <end position="274"/>
    </location>
</feature>
<dbReference type="InterPro" id="IPR011011">
    <property type="entry name" value="Znf_FYVE_PHD"/>
</dbReference>
<evidence type="ECO:0000256" key="5">
    <source>
        <dbReference type="ARBA" id="ARBA00023015"/>
    </source>
</evidence>
<dbReference type="Gene3D" id="1.10.20.10">
    <property type="entry name" value="Histone, subunit A"/>
    <property type="match status" value="1"/>
</dbReference>
<keyword evidence="3 8" id="KW-0863">Zinc-finger</keyword>
<dbReference type="InterPro" id="IPR001965">
    <property type="entry name" value="Znf_PHD"/>
</dbReference>
<dbReference type="InterPro" id="IPR006565">
    <property type="entry name" value="BTP"/>
</dbReference>
<dbReference type="GO" id="GO:0008270">
    <property type="term" value="F:zinc ion binding"/>
    <property type="evidence" value="ECO:0007669"/>
    <property type="project" value="UniProtKB-KW"/>
</dbReference>
<evidence type="ECO:0000259" key="10">
    <source>
        <dbReference type="PROSITE" id="PS50016"/>
    </source>
</evidence>
<evidence type="ECO:0000256" key="3">
    <source>
        <dbReference type="ARBA" id="ARBA00022771"/>
    </source>
</evidence>
<keyword evidence="7" id="KW-0539">Nucleus</keyword>
<dbReference type="Proteomes" id="UP000030665">
    <property type="component" value="Unassembled WGS sequence"/>
</dbReference>
<dbReference type="CDD" id="cd15522">
    <property type="entry name" value="PHD_TAF3"/>
    <property type="match status" value="1"/>
</dbReference>
<keyword evidence="11" id="KW-0396">Initiation factor</keyword>
<evidence type="ECO:0000256" key="8">
    <source>
        <dbReference type="PROSITE-ProRule" id="PRU00146"/>
    </source>
</evidence>